<dbReference type="EMBL" id="HBFK01024928">
    <property type="protein sequence ID" value="CAD8748817.1"/>
    <property type="molecule type" value="Transcribed_RNA"/>
</dbReference>
<evidence type="ECO:0000313" key="1">
    <source>
        <dbReference type="EMBL" id="CAD8748817.1"/>
    </source>
</evidence>
<sequence>MSSSTRISSFSLFWASSSRFFAIRISASSLFLASMSMFHLVSMMLLVEYHVVAVQVFFSNRHNARRSLSTEMAYYQPATAEIAVTRAAMTLPFSRRNPPTVDRTTVTMLLHAEGKHQGTCTLGWPDANRANSRKKQHSTCEEFKTAILVTACLNRTSLAMHDSISSV</sequence>
<name>A0A6T8MCK3_HEMAN</name>
<protein>
    <submittedName>
        <fullName evidence="1">Uncharacterized protein</fullName>
    </submittedName>
</protein>
<dbReference type="AlphaFoldDB" id="A0A6T8MCK3"/>
<proteinExistence type="predicted"/>
<reference evidence="1" key="1">
    <citation type="submission" date="2021-01" db="EMBL/GenBank/DDBJ databases">
        <authorList>
            <person name="Corre E."/>
            <person name="Pelletier E."/>
            <person name="Niang G."/>
            <person name="Scheremetjew M."/>
            <person name="Finn R."/>
            <person name="Kale V."/>
            <person name="Holt S."/>
            <person name="Cochrane G."/>
            <person name="Meng A."/>
            <person name="Brown T."/>
            <person name="Cohen L."/>
        </authorList>
    </citation>
    <scope>NUCLEOTIDE SEQUENCE</scope>
    <source>
        <strain evidence="1">CCMP441</strain>
    </source>
</reference>
<gene>
    <name evidence="1" type="ORF">HAND1043_LOCUS15314</name>
</gene>
<accession>A0A6T8MCK3</accession>
<organism evidence="1">
    <name type="scientific">Hemiselmis andersenii</name>
    <name type="common">Cryptophyte alga</name>
    <dbReference type="NCBI Taxonomy" id="464988"/>
    <lineage>
        <taxon>Eukaryota</taxon>
        <taxon>Cryptophyceae</taxon>
        <taxon>Cryptomonadales</taxon>
        <taxon>Hemiselmidaceae</taxon>
        <taxon>Hemiselmis</taxon>
    </lineage>
</organism>